<dbReference type="GO" id="GO:0051911">
    <property type="term" value="F:Methanosarcina-phenazine hydrogenase activity"/>
    <property type="evidence" value="ECO:0007669"/>
    <property type="project" value="UniProtKB-EC"/>
</dbReference>
<keyword evidence="3 7" id="KW-0812">Transmembrane</keyword>
<dbReference type="PANTHER" id="PTHR42682">
    <property type="entry name" value="HYDROGENASE-4 COMPONENT F"/>
    <property type="match status" value="1"/>
</dbReference>
<evidence type="ECO:0000256" key="4">
    <source>
        <dbReference type="ARBA" id="ARBA00022989"/>
    </source>
</evidence>
<accession>A0A0A7LEK9</accession>
<keyword evidence="5 9" id="KW-0560">Oxidoreductase</keyword>
<keyword evidence="6 7" id="KW-0472">Membrane</keyword>
<evidence type="ECO:0000256" key="2">
    <source>
        <dbReference type="ARBA" id="ARBA00022475"/>
    </source>
</evidence>
<dbReference type="GO" id="GO:0042773">
    <property type="term" value="P:ATP synthesis coupled electron transport"/>
    <property type="evidence" value="ECO:0007669"/>
    <property type="project" value="InterPro"/>
</dbReference>
<organism evidence="9 10">
    <name type="scientific">Candidatus Methanoplasma termitum</name>
    <dbReference type="NCBI Taxonomy" id="1577791"/>
    <lineage>
        <taxon>Archaea</taxon>
        <taxon>Methanobacteriati</taxon>
        <taxon>Thermoplasmatota</taxon>
        <taxon>Thermoplasmata</taxon>
        <taxon>Methanomassiliicoccales</taxon>
        <taxon>Methanomassiliicoccaceae</taxon>
        <taxon>Candidatus Methanoplasma</taxon>
    </lineage>
</organism>
<feature type="transmembrane region" description="Helical" evidence="7">
    <location>
        <begin position="38"/>
        <end position="57"/>
    </location>
</feature>
<dbReference type="EC" id="1.12.98.3" evidence="9"/>
<dbReference type="HOGENOM" id="CLU_007100_8_1_2"/>
<evidence type="ECO:0000256" key="3">
    <source>
        <dbReference type="ARBA" id="ARBA00022692"/>
    </source>
</evidence>
<dbReference type="KEGG" id="mear:Mpt1_c08810"/>
<dbReference type="Proteomes" id="UP000030787">
    <property type="component" value="Chromosome"/>
</dbReference>
<feature type="transmembrane region" description="Helical" evidence="7">
    <location>
        <begin position="371"/>
        <end position="393"/>
    </location>
</feature>
<dbReference type="Pfam" id="PF00361">
    <property type="entry name" value="Proton_antipo_M"/>
    <property type="match status" value="1"/>
</dbReference>
<evidence type="ECO:0000313" key="9">
    <source>
        <dbReference type="EMBL" id="AIZ56757.1"/>
    </source>
</evidence>
<dbReference type="AlphaFoldDB" id="A0A0A7LEK9"/>
<evidence type="ECO:0000256" key="5">
    <source>
        <dbReference type="ARBA" id="ARBA00023002"/>
    </source>
</evidence>
<protein>
    <submittedName>
        <fullName evidence="9">FpoM2 protein</fullName>
        <ecNumber evidence="9">1.12.98.3</ecNumber>
    </submittedName>
</protein>
<feature type="transmembrane region" description="Helical" evidence="7">
    <location>
        <begin position="470"/>
        <end position="490"/>
    </location>
</feature>
<gene>
    <name evidence="9" type="primary">fpoM2</name>
    <name evidence="9" type="ORF">Mpt1_c08810</name>
</gene>
<keyword evidence="2" id="KW-1003">Cell membrane</keyword>
<dbReference type="EMBL" id="CP010070">
    <property type="protein sequence ID" value="AIZ56757.1"/>
    <property type="molecule type" value="Genomic_DNA"/>
</dbReference>
<dbReference type="InterPro" id="IPR001750">
    <property type="entry name" value="ND/Mrp_TM"/>
</dbReference>
<feature type="transmembrane region" description="Helical" evidence="7">
    <location>
        <begin position="199"/>
        <end position="219"/>
    </location>
</feature>
<evidence type="ECO:0000256" key="1">
    <source>
        <dbReference type="ARBA" id="ARBA00004651"/>
    </source>
</evidence>
<feature type="transmembrane region" description="Helical" evidence="7">
    <location>
        <begin position="69"/>
        <end position="96"/>
    </location>
</feature>
<dbReference type="GO" id="GO:0008137">
    <property type="term" value="F:NADH dehydrogenase (ubiquinone) activity"/>
    <property type="evidence" value="ECO:0007669"/>
    <property type="project" value="InterPro"/>
</dbReference>
<feature type="domain" description="NADH:quinone oxidoreductase/Mrp antiporter transmembrane" evidence="8">
    <location>
        <begin position="127"/>
        <end position="413"/>
    </location>
</feature>
<reference evidence="9 10" key="1">
    <citation type="journal article" date="2014" name="Appl. Environ. Microbiol.">
        <title>Comparative Genome Analysis of 'Candidatus Methanoplasma termitum' Indicates a New Mode of Energy Metabolism in the Seventh Order of Methanogens.</title>
        <authorList>
            <person name="Lang K."/>
            <person name="Schuldes J."/>
            <person name="Klingl A."/>
            <person name="Poehlein A."/>
            <person name="Daniel R."/>
            <person name="Brune A."/>
        </authorList>
    </citation>
    <scope>NUCLEOTIDE SEQUENCE [LARGE SCALE GENOMIC DNA]</scope>
    <source>
        <strain evidence="10">Mpt1</strain>
    </source>
</reference>
<feature type="transmembrane region" description="Helical" evidence="7">
    <location>
        <begin position="331"/>
        <end position="350"/>
    </location>
</feature>
<keyword evidence="10" id="KW-1185">Reference proteome</keyword>
<feature type="transmembrane region" description="Helical" evidence="7">
    <location>
        <begin position="422"/>
        <end position="449"/>
    </location>
</feature>
<feature type="transmembrane region" description="Helical" evidence="7">
    <location>
        <begin position="131"/>
        <end position="148"/>
    </location>
</feature>
<feature type="transmembrane region" description="Helical" evidence="7">
    <location>
        <begin position="299"/>
        <end position="319"/>
    </location>
</feature>
<feature type="transmembrane region" description="Helical" evidence="7">
    <location>
        <begin position="636"/>
        <end position="653"/>
    </location>
</feature>
<feature type="transmembrane region" description="Helical" evidence="7">
    <location>
        <begin position="510"/>
        <end position="538"/>
    </location>
</feature>
<comment type="subcellular location">
    <subcellularLocation>
        <location evidence="1">Cell membrane</location>
        <topology evidence="1">Multi-pass membrane protein</topology>
    </subcellularLocation>
</comment>
<dbReference type="GO" id="GO:0005886">
    <property type="term" value="C:plasma membrane"/>
    <property type="evidence" value="ECO:0007669"/>
    <property type="project" value="UniProtKB-SubCell"/>
</dbReference>
<name>A0A0A7LEK9_9ARCH</name>
<feature type="transmembrane region" description="Helical" evidence="7">
    <location>
        <begin position="239"/>
        <end position="261"/>
    </location>
</feature>
<sequence>MFSQFIEVYLSILFVPVFAGLLIGIVRHRIAKYTSTAFCLISCAAGISAYPMFLWYGTIEYTLPIHSAWGSYSVLIDGITSMMITVSSVVFFMIILHMVRSGSAPDRSGYYALMCALFLSCVLAMCANNVLLLLISWEMITLTTFLMAYSKRGDGARWKFLVITHFGGLMIVSAFLIMFTFAGTDILSDWNGIGSDMGALMSCVVAALLFLGFGTKLGLVPFHVWMSDLYAKAPTYTSAMLSTVSSNVAVLILLKGIFRYLGVGEDMYVLAILLMVLSSMTAIWGALESLIQTEPKRILAYSSVENMALVMLCLSFAMLCGTGGSIDLVTIVLIAGLLHTINHSVFKALAFMTVGTVEDSTGETAIEKMGGLANVLPVFSFIALIAVLSMAAIPPLNGFASEWMMIQSIMAGEVAGVNGIELILPLGVAVIGISGMMAAVSYARLYGFIFLGRPRSKSVANPKKIGKTSFVPMAALAGLCIVMGIFAIDIMKRLGNAVGDLLSSPFSEEYSGPLLGTLNLPVLAAILVCITVAVYLVLRIRKKDVREEETWDCGTRLEEHMQYSSVGFTGPLVKVFHPLYGDIIDIQDDEDETNSKNFSIRYVEPFVTYLYEPIGRYATRIAKTIGRMQNGNVQTYLGYILITLVVLLLVVGLL</sequence>
<dbReference type="InterPro" id="IPR052175">
    <property type="entry name" value="ComplexI-like_HydComp"/>
</dbReference>
<feature type="transmembrane region" description="Helical" evidence="7">
    <location>
        <begin position="160"/>
        <end position="179"/>
    </location>
</feature>
<feature type="transmembrane region" description="Helical" evidence="7">
    <location>
        <begin position="6"/>
        <end position="26"/>
    </location>
</feature>
<dbReference type="PANTHER" id="PTHR42682:SF3">
    <property type="entry name" value="FORMATE HYDROGENLYASE SUBUNIT 3-RELATED"/>
    <property type="match status" value="1"/>
</dbReference>
<dbReference type="PRINTS" id="PR01437">
    <property type="entry name" value="NUOXDRDTASE4"/>
</dbReference>
<feature type="transmembrane region" description="Helical" evidence="7">
    <location>
        <begin position="108"/>
        <end position="125"/>
    </location>
</feature>
<evidence type="ECO:0000313" key="10">
    <source>
        <dbReference type="Proteomes" id="UP000030787"/>
    </source>
</evidence>
<proteinExistence type="predicted"/>
<dbReference type="InterPro" id="IPR003918">
    <property type="entry name" value="NADH_UbQ_OxRdtase"/>
</dbReference>
<evidence type="ECO:0000259" key="8">
    <source>
        <dbReference type="Pfam" id="PF00361"/>
    </source>
</evidence>
<dbReference type="STRING" id="1577791.Mpt1_c08810"/>
<keyword evidence="4 7" id="KW-1133">Transmembrane helix</keyword>
<feature type="transmembrane region" description="Helical" evidence="7">
    <location>
        <begin position="267"/>
        <end position="287"/>
    </location>
</feature>
<evidence type="ECO:0000256" key="7">
    <source>
        <dbReference type="SAM" id="Phobius"/>
    </source>
</evidence>
<evidence type="ECO:0000256" key="6">
    <source>
        <dbReference type="ARBA" id="ARBA00023136"/>
    </source>
</evidence>